<dbReference type="SUPFAM" id="SSF53756">
    <property type="entry name" value="UDP-Glycosyltransferase/glycogen phosphorylase"/>
    <property type="match status" value="1"/>
</dbReference>
<gene>
    <name evidence="10" type="ORF">C8D99_101247</name>
</gene>
<evidence type="ECO:0000256" key="1">
    <source>
        <dbReference type="ARBA" id="ARBA00002056"/>
    </source>
</evidence>
<keyword evidence="5" id="KW-0441">Lipid A biosynthesis</keyword>
<evidence type="ECO:0000256" key="5">
    <source>
        <dbReference type="ARBA" id="ARBA00022556"/>
    </source>
</evidence>
<evidence type="ECO:0000256" key="3">
    <source>
        <dbReference type="ARBA" id="ARBA00020902"/>
    </source>
</evidence>
<proteinExistence type="predicted"/>
<name>A0A4R8MK93_9BACT</name>
<dbReference type="OrthoDB" id="9801642at2"/>
<dbReference type="Pfam" id="PF02684">
    <property type="entry name" value="LpxB"/>
    <property type="match status" value="1"/>
</dbReference>
<dbReference type="GO" id="GO:0008915">
    <property type="term" value="F:lipid-A-disaccharide synthase activity"/>
    <property type="evidence" value="ECO:0007669"/>
    <property type="project" value="UniProtKB-EC"/>
</dbReference>
<evidence type="ECO:0000256" key="2">
    <source>
        <dbReference type="ARBA" id="ARBA00012687"/>
    </source>
</evidence>
<dbReference type="EC" id="2.4.1.182" evidence="2"/>
<evidence type="ECO:0000256" key="7">
    <source>
        <dbReference type="ARBA" id="ARBA00022679"/>
    </source>
</evidence>
<dbReference type="InterPro" id="IPR003835">
    <property type="entry name" value="Glyco_trans_19"/>
</dbReference>
<reference evidence="10 11" key="1">
    <citation type="submission" date="2019-03" db="EMBL/GenBank/DDBJ databases">
        <title>Genomic Encyclopedia of Type Strains, Phase IV (KMG-IV): sequencing the most valuable type-strain genomes for metagenomic binning, comparative biology and taxonomic classification.</title>
        <authorList>
            <person name="Goeker M."/>
        </authorList>
    </citation>
    <scope>NUCLEOTIDE SEQUENCE [LARGE SCALE GENOMIC DNA]</scope>
    <source>
        <strain evidence="10 11">DSM 25964</strain>
    </source>
</reference>
<sequence>MTPAGRGIFFSCGEVSGDGYAAAVLEALRRRGFSGPLFGMGGSLAAGAGAEIVSDSRALHLMGVADVLPAIPRLLRLKQSLVGLILSRRPGAVLLIDSPDFHLPLAASLRRSGWRGPIVYAVPPTVWAWRSGRVKNLRRDTDLCLPLFRFEHEYLLKAGVNSAWKGHPLVDEFSSPLPKETDPKQIALLPGSRRSEVVRLLPPLKECASLLKDRGYRPVFSIAPGMPEDLRNRLRDELKGHETWEGPGRDLLASSAAAAGASGTVAVEAMMLGRFMAVLYRGGFLSWLAWKTLVKTPRISIPNLLAGEELYPEFIQGRATGRNAFSALLGFLEDERIAEHVRAGLLSARSGMGFPGAVDFWAEHLEALVSGQSAFQGKGGDP</sequence>
<keyword evidence="6" id="KW-0328">Glycosyltransferase</keyword>
<dbReference type="PANTHER" id="PTHR30372">
    <property type="entry name" value="LIPID-A-DISACCHARIDE SYNTHASE"/>
    <property type="match status" value="1"/>
</dbReference>
<dbReference type="RefSeq" id="WP_133955499.1">
    <property type="nucleotide sequence ID" value="NZ_SORI01000001.1"/>
</dbReference>
<dbReference type="GO" id="GO:0016020">
    <property type="term" value="C:membrane"/>
    <property type="evidence" value="ECO:0007669"/>
    <property type="project" value="GOC"/>
</dbReference>
<dbReference type="GO" id="GO:0005543">
    <property type="term" value="F:phospholipid binding"/>
    <property type="evidence" value="ECO:0007669"/>
    <property type="project" value="TreeGrafter"/>
</dbReference>
<dbReference type="GO" id="GO:0009245">
    <property type="term" value="P:lipid A biosynthetic process"/>
    <property type="evidence" value="ECO:0007669"/>
    <property type="project" value="UniProtKB-KW"/>
</dbReference>
<comment type="catalytic activity">
    <reaction evidence="9">
        <text>a lipid X + a UDP-2-N,3-O-bis[(3R)-3-hydroxyacyl]-alpha-D-glucosamine = a lipid A disaccharide + UDP + H(+)</text>
        <dbReference type="Rhea" id="RHEA:67828"/>
        <dbReference type="ChEBI" id="CHEBI:15378"/>
        <dbReference type="ChEBI" id="CHEBI:58223"/>
        <dbReference type="ChEBI" id="CHEBI:137748"/>
        <dbReference type="ChEBI" id="CHEBI:176338"/>
        <dbReference type="ChEBI" id="CHEBI:176343"/>
        <dbReference type="EC" id="2.4.1.182"/>
    </reaction>
</comment>
<keyword evidence="8" id="KW-0443">Lipid metabolism</keyword>
<evidence type="ECO:0000256" key="9">
    <source>
        <dbReference type="ARBA" id="ARBA00048975"/>
    </source>
</evidence>
<dbReference type="EMBL" id="SORI01000001">
    <property type="protein sequence ID" value="TDY65097.1"/>
    <property type="molecule type" value="Genomic_DNA"/>
</dbReference>
<evidence type="ECO:0000256" key="8">
    <source>
        <dbReference type="ARBA" id="ARBA00023098"/>
    </source>
</evidence>
<comment type="function">
    <text evidence="1">Condensation of UDP-2,3-diacylglucosamine and 2,3-diacylglucosamine-1-phosphate to form lipid A disaccharide, a precursor of lipid A, a phosphorylated glycolipid that anchors the lipopolysaccharide to the outer membrane of the cell.</text>
</comment>
<evidence type="ECO:0000313" key="10">
    <source>
        <dbReference type="EMBL" id="TDY65097.1"/>
    </source>
</evidence>
<evidence type="ECO:0000313" key="11">
    <source>
        <dbReference type="Proteomes" id="UP000295066"/>
    </source>
</evidence>
<organism evidence="10 11">
    <name type="scientific">Aminivibrio pyruvatiphilus</name>
    <dbReference type="NCBI Taxonomy" id="1005740"/>
    <lineage>
        <taxon>Bacteria</taxon>
        <taxon>Thermotogati</taxon>
        <taxon>Synergistota</taxon>
        <taxon>Synergistia</taxon>
        <taxon>Synergistales</taxon>
        <taxon>Aminobacteriaceae</taxon>
        <taxon>Aminivibrio</taxon>
    </lineage>
</organism>
<comment type="caution">
    <text evidence="10">The sequence shown here is derived from an EMBL/GenBank/DDBJ whole genome shotgun (WGS) entry which is preliminary data.</text>
</comment>
<accession>A0A4R8MK93</accession>
<dbReference type="Proteomes" id="UP000295066">
    <property type="component" value="Unassembled WGS sequence"/>
</dbReference>
<evidence type="ECO:0000256" key="6">
    <source>
        <dbReference type="ARBA" id="ARBA00022676"/>
    </source>
</evidence>
<keyword evidence="4" id="KW-0444">Lipid biosynthesis</keyword>
<dbReference type="PANTHER" id="PTHR30372:SF4">
    <property type="entry name" value="LIPID-A-DISACCHARIDE SYNTHASE, MITOCHONDRIAL-RELATED"/>
    <property type="match status" value="1"/>
</dbReference>
<dbReference type="AlphaFoldDB" id="A0A4R8MK93"/>
<keyword evidence="11" id="KW-1185">Reference proteome</keyword>
<keyword evidence="7" id="KW-0808">Transferase</keyword>
<evidence type="ECO:0000256" key="4">
    <source>
        <dbReference type="ARBA" id="ARBA00022516"/>
    </source>
</evidence>
<protein>
    <recommendedName>
        <fullName evidence="3">Lipid-A-disaccharide synthase</fullName>
        <ecNumber evidence="2">2.4.1.182</ecNumber>
    </recommendedName>
</protein>